<feature type="transmembrane region" description="Helical" evidence="1">
    <location>
        <begin position="42"/>
        <end position="66"/>
    </location>
</feature>
<dbReference type="OrthoDB" id="4352441at2759"/>
<feature type="transmembrane region" description="Helical" evidence="1">
    <location>
        <begin position="105"/>
        <end position="124"/>
    </location>
</feature>
<dbReference type="Proteomes" id="UP000326268">
    <property type="component" value="Unassembled WGS sequence"/>
</dbReference>
<keyword evidence="1" id="KW-1133">Transmembrane helix</keyword>
<feature type="transmembrane region" description="Helical" evidence="1">
    <location>
        <begin position="12"/>
        <end position="30"/>
    </location>
</feature>
<dbReference type="GeneID" id="43650934"/>
<reference evidence="2 3" key="1">
    <citation type="submission" date="2019-04" db="EMBL/GenBank/DDBJ databases">
        <title>Friends and foes A comparative genomics studyof 23 Aspergillus species from section Flavi.</title>
        <authorList>
            <consortium name="DOE Joint Genome Institute"/>
            <person name="Kjaerbolling I."/>
            <person name="Vesth T."/>
            <person name="Frisvad J.C."/>
            <person name="Nybo J.L."/>
            <person name="Theobald S."/>
            <person name="Kildgaard S."/>
            <person name="Isbrandt T."/>
            <person name="Kuo A."/>
            <person name="Sato A."/>
            <person name="Lyhne E.K."/>
            <person name="Kogle M.E."/>
            <person name="Wiebenga A."/>
            <person name="Kun R.S."/>
            <person name="Lubbers R.J."/>
            <person name="Makela M.R."/>
            <person name="Barry K."/>
            <person name="Chovatia M."/>
            <person name="Clum A."/>
            <person name="Daum C."/>
            <person name="Haridas S."/>
            <person name="He G."/>
            <person name="LaButti K."/>
            <person name="Lipzen A."/>
            <person name="Mondo S."/>
            <person name="Riley R."/>
            <person name="Salamov A."/>
            <person name="Simmons B.A."/>
            <person name="Magnuson J.K."/>
            <person name="Henrissat B."/>
            <person name="Mortensen U.H."/>
            <person name="Larsen T.O."/>
            <person name="Devries R.P."/>
            <person name="Grigoriev I.V."/>
            <person name="Machida M."/>
            <person name="Baker S.E."/>
            <person name="Andersen M.R."/>
        </authorList>
    </citation>
    <scope>NUCLEOTIDE SEQUENCE [LARGE SCALE GENOMIC DNA]</scope>
    <source>
        <strain evidence="2 3">CBS 763.97</strain>
    </source>
</reference>
<keyword evidence="1" id="KW-0472">Membrane</keyword>
<proteinExistence type="predicted"/>
<feature type="transmembrane region" description="Helical" evidence="1">
    <location>
        <begin position="136"/>
        <end position="154"/>
    </location>
</feature>
<name>A0A5N7A7R2_9EURO</name>
<keyword evidence="3" id="KW-1185">Reference proteome</keyword>
<sequence length="421" mass="47430">MVDPSPQVSWQSAFWALVPLALVTMFQPSGRVCGFHPRLRTYLRGSPFICAADSLAILFRFAIYWISGRSPSLAAQMILSIRFSAIDNAEDEPSETIRELEKLTIIRWLGFLIGSLSQALKLTAMQGIPWTRSWGYCYLTSFVIIELLSLRAPFVEDPPTAEPQPVISEGIQRLLSFVERWLGYLAISAHIAFLVWAMPTCWGEILCKVEKETSRPSQALSLTVFLLSVLGAYYVPRIWLHTQGTEIYVHPSPSPGYPLLLMILPPDFSTIKCTLYERLARMLPSQPALVLPIVYTGLAMTIISWGSSFLVLGWFFVVPFMTRSFEAYDMAIFWLPKLMFFILSVGGGGLMCAFGLSRFPVLRRQLFFLPPMQSSGISQPELQALGNLVLLFATLTLTALWYAWQYDPKGTVKPNWTERLG</sequence>
<evidence type="ECO:0000256" key="1">
    <source>
        <dbReference type="SAM" id="Phobius"/>
    </source>
</evidence>
<feature type="transmembrane region" description="Helical" evidence="1">
    <location>
        <begin position="181"/>
        <end position="207"/>
    </location>
</feature>
<dbReference type="EMBL" id="ML737623">
    <property type="protein sequence ID" value="KAE8365862.1"/>
    <property type="molecule type" value="Genomic_DNA"/>
</dbReference>
<feature type="transmembrane region" description="Helical" evidence="1">
    <location>
        <begin position="219"/>
        <end position="236"/>
    </location>
</feature>
<feature type="transmembrane region" description="Helical" evidence="1">
    <location>
        <begin position="338"/>
        <end position="361"/>
    </location>
</feature>
<accession>A0A5N7A7R2</accession>
<evidence type="ECO:0000313" key="2">
    <source>
        <dbReference type="EMBL" id="KAE8365862.1"/>
    </source>
</evidence>
<dbReference type="RefSeq" id="XP_031928943.1">
    <property type="nucleotide sequence ID" value="XM_032066488.1"/>
</dbReference>
<evidence type="ECO:0000313" key="3">
    <source>
        <dbReference type="Proteomes" id="UP000326268"/>
    </source>
</evidence>
<organism evidence="2 3">
    <name type="scientific">Aspergillus caelatus</name>
    <dbReference type="NCBI Taxonomy" id="61420"/>
    <lineage>
        <taxon>Eukaryota</taxon>
        <taxon>Fungi</taxon>
        <taxon>Dikarya</taxon>
        <taxon>Ascomycota</taxon>
        <taxon>Pezizomycotina</taxon>
        <taxon>Eurotiomycetes</taxon>
        <taxon>Eurotiomycetidae</taxon>
        <taxon>Eurotiales</taxon>
        <taxon>Aspergillaceae</taxon>
        <taxon>Aspergillus</taxon>
        <taxon>Aspergillus subgen. Circumdati</taxon>
    </lineage>
</organism>
<dbReference type="AlphaFoldDB" id="A0A5N7A7R2"/>
<keyword evidence="1" id="KW-0812">Transmembrane</keyword>
<protein>
    <submittedName>
        <fullName evidence="2">Uncharacterized protein</fullName>
    </submittedName>
</protein>
<feature type="transmembrane region" description="Helical" evidence="1">
    <location>
        <begin position="288"/>
        <end position="318"/>
    </location>
</feature>
<feature type="transmembrane region" description="Helical" evidence="1">
    <location>
        <begin position="382"/>
        <end position="404"/>
    </location>
</feature>
<gene>
    <name evidence="2" type="ORF">BDV27DRAFT_126149</name>
</gene>